<evidence type="ECO:0000259" key="1">
    <source>
        <dbReference type="PROSITE" id="PS00125"/>
    </source>
</evidence>
<dbReference type="SUPFAM" id="SSF56300">
    <property type="entry name" value="Metallo-dependent phosphatases"/>
    <property type="match status" value="1"/>
</dbReference>
<dbReference type="InterPro" id="IPR029052">
    <property type="entry name" value="Metallo-depent_PP-like"/>
</dbReference>
<evidence type="ECO:0000313" key="3">
    <source>
        <dbReference type="Proteomes" id="UP000236416"/>
    </source>
</evidence>
<evidence type="ECO:0000313" key="2">
    <source>
        <dbReference type="EMBL" id="POA97704.1"/>
    </source>
</evidence>
<dbReference type="InterPro" id="IPR050126">
    <property type="entry name" value="Ap4A_hydrolase"/>
</dbReference>
<name>A0A2K4MKT4_9NEIS</name>
<comment type="caution">
    <text evidence="2">The sequence shown here is derived from an EMBL/GenBank/DDBJ whole genome shotgun (WGS) entry which is preliminary data.</text>
</comment>
<dbReference type="Proteomes" id="UP000236416">
    <property type="component" value="Unassembled WGS sequence"/>
</dbReference>
<sequence length="240" mass="26681">MMIKKLPRNRAGRDWVVGDLHGCFELLRRLMKTIGFNPQTDRLISVGDLVDRGPDSHLVGEWLAQPWFHAVRGNHEQMALDAMRNPLEDLDRHLRNGGRWLSEMPPAERDACVAALAQLPLAIEIDSEVGKIGVVHADCPGNDWSALAERLAANCPSAEDYDTLLWSRERVFDRGAGHVNGVALLLVGHTPQDHAIRYDNVMHLDTGAVYGGKLTLFCLDDFVEVSLPAGSEHAARYQLH</sequence>
<protein>
    <submittedName>
        <fullName evidence="2">Serine/threonine protein phosphatase</fullName>
    </submittedName>
</protein>
<proteinExistence type="predicted"/>
<reference evidence="2 3" key="1">
    <citation type="submission" date="2018-01" db="EMBL/GenBank/DDBJ databases">
        <title>Genomic Sequence of Chromobacterium MWU13-2610 from wild cranberry bogs within the Cape Cod National Seashore.</title>
        <authorList>
            <person name="O'Hara-Hanley K."/>
            <person name="Soby S."/>
            <person name="Harrison A."/>
        </authorList>
    </citation>
    <scope>NUCLEOTIDE SEQUENCE [LARGE SCALE GENOMIC DNA]</scope>
    <source>
        <strain evidence="2 3">MWU13-2610</strain>
    </source>
</reference>
<dbReference type="AlphaFoldDB" id="A0A2K4MKT4"/>
<dbReference type="GO" id="GO:0016791">
    <property type="term" value="F:phosphatase activity"/>
    <property type="evidence" value="ECO:0007669"/>
    <property type="project" value="TreeGrafter"/>
</dbReference>
<organism evidence="2 3">
    <name type="scientific">Chromobacterium sinusclupearum</name>
    <dbReference type="NCBI Taxonomy" id="2077146"/>
    <lineage>
        <taxon>Bacteria</taxon>
        <taxon>Pseudomonadati</taxon>
        <taxon>Pseudomonadota</taxon>
        <taxon>Betaproteobacteria</taxon>
        <taxon>Neisseriales</taxon>
        <taxon>Chromobacteriaceae</taxon>
        <taxon>Chromobacterium</taxon>
    </lineage>
</organism>
<keyword evidence="3" id="KW-1185">Reference proteome</keyword>
<gene>
    <name evidence="2" type="ORF">C2134_15550</name>
</gene>
<dbReference type="RefSeq" id="WP_103321056.1">
    <property type="nucleotide sequence ID" value="NZ_PPTF01000072.1"/>
</dbReference>
<dbReference type="PANTHER" id="PTHR42850">
    <property type="entry name" value="METALLOPHOSPHOESTERASE"/>
    <property type="match status" value="1"/>
</dbReference>
<dbReference type="PANTHER" id="PTHR42850:SF4">
    <property type="entry name" value="ZINC-DEPENDENT ENDOPOLYPHOSPHATASE"/>
    <property type="match status" value="1"/>
</dbReference>
<dbReference type="GO" id="GO:0005737">
    <property type="term" value="C:cytoplasm"/>
    <property type="evidence" value="ECO:0007669"/>
    <property type="project" value="TreeGrafter"/>
</dbReference>
<dbReference type="Pfam" id="PF00149">
    <property type="entry name" value="Metallophos"/>
    <property type="match status" value="1"/>
</dbReference>
<accession>A0A2K4MKT4</accession>
<dbReference type="InterPro" id="IPR006186">
    <property type="entry name" value="Ser/Thr-sp_prot-phosphatase"/>
</dbReference>
<feature type="domain" description="Serine/threonine specific protein phosphatases" evidence="1">
    <location>
        <begin position="71"/>
        <end position="76"/>
    </location>
</feature>
<dbReference type="Gene3D" id="3.60.21.10">
    <property type="match status" value="1"/>
</dbReference>
<dbReference type="InterPro" id="IPR004843">
    <property type="entry name" value="Calcineurin-like_PHP"/>
</dbReference>
<dbReference type="PROSITE" id="PS00125">
    <property type="entry name" value="SER_THR_PHOSPHATASE"/>
    <property type="match status" value="1"/>
</dbReference>
<dbReference type="EMBL" id="PPTF01000072">
    <property type="protein sequence ID" value="POA97704.1"/>
    <property type="molecule type" value="Genomic_DNA"/>
</dbReference>